<dbReference type="CDD" id="cd12215">
    <property type="entry name" value="ChiC_BD"/>
    <property type="match status" value="2"/>
</dbReference>
<dbReference type="InterPro" id="IPR004843">
    <property type="entry name" value="Calcineurin-like_PHP"/>
</dbReference>
<dbReference type="EMBL" id="PVTX01000002">
    <property type="protein sequence ID" value="PRZ08576.1"/>
    <property type="molecule type" value="Genomic_DNA"/>
</dbReference>
<dbReference type="InterPro" id="IPR036907">
    <property type="entry name" value="5'-Nucleotdase_C_sf"/>
</dbReference>
<evidence type="ECO:0000256" key="3">
    <source>
        <dbReference type="RuleBase" id="RU362119"/>
    </source>
</evidence>
<dbReference type="SUPFAM" id="SSF56300">
    <property type="entry name" value="Metallo-dependent phosphatases"/>
    <property type="match status" value="1"/>
</dbReference>
<evidence type="ECO:0000256" key="1">
    <source>
        <dbReference type="ARBA" id="ARBA00022729"/>
    </source>
</evidence>
<reference evidence="5 6" key="1">
    <citation type="submission" date="2018-03" db="EMBL/GenBank/DDBJ databases">
        <title>Comparative analysis of microorganisms from saline springs in Andes Mountain Range, Colombia.</title>
        <authorList>
            <person name="Rubin E."/>
        </authorList>
    </citation>
    <scope>NUCLEOTIDE SEQUENCE [LARGE SCALE GENOMIC DNA]</scope>
    <source>
        <strain evidence="5 6">CG 23</strain>
    </source>
</reference>
<dbReference type="SUPFAM" id="SSF51055">
    <property type="entry name" value="Carbohydrate binding domain"/>
    <property type="match status" value="2"/>
</dbReference>
<proteinExistence type="inferred from homology"/>
<dbReference type="SUPFAM" id="SSF55816">
    <property type="entry name" value="5'-nucleotidase (syn. UDP-sugar hydrolase), C-terminal domain"/>
    <property type="match status" value="1"/>
</dbReference>
<feature type="signal peptide" evidence="3">
    <location>
        <begin position="1"/>
        <end position="31"/>
    </location>
</feature>
<dbReference type="InterPro" id="IPR036573">
    <property type="entry name" value="CBM_sf_5/12"/>
</dbReference>
<dbReference type="Proteomes" id="UP000239895">
    <property type="component" value="Unassembled WGS sequence"/>
</dbReference>
<comment type="caution">
    <text evidence="5">The sequence shown here is derived from an EMBL/GenBank/DDBJ whole genome shotgun (WGS) entry which is preliminary data.</text>
</comment>
<dbReference type="PROSITE" id="PS00785">
    <property type="entry name" value="5_NUCLEOTIDASE_1"/>
    <property type="match status" value="1"/>
</dbReference>
<dbReference type="InterPro" id="IPR006146">
    <property type="entry name" value="5'-Nucleotdase_CS"/>
</dbReference>
<keyword evidence="6" id="KW-1185">Reference proteome</keyword>
<feature type="domain" description="Chitin-binding type-3" evidence="4">
    <location>
        <begin position="672"/>
        <end position="715"/>
    </location>
</feature>
<dbReference type="InterPro" id="IPR006179">
    <property type="entry name" value="5_nucleotidase/apyrase"/>
</dbReference>
<accession>A0ABX5EJT9</accession>
<dbReference type="PANTHER" id="PTHR11575:SF24">
    <property type="entry name" value="5'-NUCLEOTIDASE"/>
    <property type="match status" value="1"/>
</dbReference>
<protein>
    <submittedName>
        <fullName evidence="5">5'-nucleotidase</fullName>
    </submittedName>
</protein>
<dbReference type="InterPro" id="IPR003610">
    <property type="entry name" value="CBM5/12"/>
</dbReference>
<gene>
    <name evidence="5" type="ORF">BCL65_102118</name>
</gene>
<dbReference type="Gene3D" id="3.90.780.10">
    <property type="entry name" value="5'-Nucleotidase, C-terminal domain"/>
    <property type="match status" value="1"/>
</dbReference>
<dbReference type="Gene3D" id="3.60.21.10">
    <property type="match status" value="1"/>
</dbReference>
<evidence type="ECO:0000259" key="4">
    <source>
        <dbReference type="SMART" id="SM00495"/>
    </source>
</evidence>
<dbReference type="SMART" id="SM00495">
    <property type="entry name" value="ChtBD3"/>
    <property type="match status" value="2"/>
</dbReference>
<sequence length="767" mass="80593">MHTTRKQVAGATTLGLALAGVVTVGTLPAQAADPVDIQILATNDFHGRILEDSFNGSAGAAVLAGAVQELRGENPNTVFAAAGDLIGASTFESFIQQDKPTIDALNAAGLDVSAVGNHELDGGYSDLVDRVLGDFDPETNPYGGAEWEYVAANLKMRATGDDAVPASYISSQGGVEIGFVGAVTEDLPFLVSPSGIEDIEVTDIVDSANAEADALRAEGVDVVVLLVHEGATSSDCASVTDGAFGEIVTGLDGDVDAIVSGHTHLEYDCRVPVAEWAGEAVTERPVVSAGQYGVNLNQLVYTVDPDTGDVLGLETDVLPLLGNYPADPEVQQIVDDAEDVAAELGAEPLGEVAGVHNRAQRWGVDSETGEEVLVENRGGESTLGNLVAEVQQWATETEEAGSAQIAFMNPGGLRADLTGDPESELPRTLTYQQAAVVQPFANTLVNMQLTGEQIKTALEQQWQRDAAGNVPSRPFLRLGVSEGFTYTYDPALAEGDRITGMWLDGEAIDLDASYSVTVNSFLAAGGDNFRVFAEGADARDTGKIDLTAFVDYMAEQATDEPLEVDASQRAVGVSFSKNEALKAGKKTAFDVSSWSMSTAADVTDDELVVELDGEEIGRFAVDSTVGSEPFDEVGAAAVELTLPKKQAGTLTLVGPSTGTEVVVGEVEAQGGKPEWTPGSVYTAGDQVTLDGRLFEAMWWTTETPGASPWGSWQEIAETSDGTAVWTSSRVFTAGDVVEHDGATYEAQWWTRNQEPGGSPWGPWQLAG</sequence>
<keyword evidence="1 3" id="KW-0732">Signal</keyword>
<dbReference type="Gene3D" id="2.10.10.20">
    <property type="entry name" value="Carbohydrate-binding module superfamily 5/12"/>
    <property type="match status" value="2"/>
</dbReference>
<dbReference type="Pfam" id="PF02839">
    <property type="entry name" value="CBM_5_12"/>
    <property type="match status" value="2"/>
</dbReference>
<name>A0ABX5EJT9_9MICO</name>
<feature type="domain" description="Chitin-binding type-3" evidence="4">
    <location>
        <begin position="722"/>
        <end position="766"/>
    </location>
</feature>
<dbReference type="PRINTS" id="PR01607">
    <property type="entry name" value="APYRASEFAMLY"/>
</dbReference>
<dbReference type="InterPro" id="IPR029052">
    <property type="entry name" value="Metallo-depent_PP-like"/>
</dbReference>
<organism evidence="5 6">
    <name type="scientific">Isoptericola halotolerans</name>
    <dbReference type="NCBI Taxonomy" id="300560"/>
    <lineage>
        <taxon>Bacteria</taxon>
        <taxon>Bacillati</taxon>
        <taxon>Actinomycetota</taxon>
        <taxon>Actinomycetes</taxon>
        <taxon>Micrococcales</taxon>
        <taxon>Promicromonosporaceae</taxon>
        <taxon>Isoptericola</taxon>
    </lineage>
</organism>
<dbReference type="RefSeq" id="WP_106265427.1">
    <property type="nucleotide sequence ID" value="NZ_PVTX01000002.1"/>
</dbReference>
<dbReference type="Pfam" id="PF02872">
    <property type="entry name" value="5_nucleotid_C"/>
    <property type="match status" value="1"/>
</dbReference>
<keyword evidence="3" id="KW-0547">Nucleotide-binding</keyword>
<feature type="chain" id="PRO_5044993988" evidence="3">
    <location>
        <begin position="32"/>
        <end position="767"/>
    </location>
</feature>
<evidence type="ECO:0000313" key="6">
    <source>
        <dbReference type="Proteomes" id="UP000239895"/>
    </source>
</evidence>
<dbReference type="Pfam" id="PF00149">
    <property type="entry name" value="Metallophos"/>
    <property type="match status" value="1"/>
</dbReference>
<dbReference type="PANTHER" id="PTHR11575">
    <property type="entry name" value="5'-NUCLEOTIDASE-RELATED"/>
    <property type="match status" value="1"/>
</dbReference>
<evidence type="ECO:0000256" key="2">
    <source>
        <dbReference type="ARBA" id="ARBA00022801"/>
    </source>
</evidence>
<comment type="similarity">
    <text evidence="3">Belongs to the 5'-nucleotidase family.</text>
</comment>
<dbReference type="InterPro" id="IPR008334">
    <property type="entry name" value="5'-Nucleotdase_C"/>
</dbReference>
<keyword evidence="2 3" id="KW-0378">Hydrolase</keyword>
<evidence type="ECO:0000313" key="5">
    <source>
        <dbReference type="EMBL" id="PRZ08576.1"/>
    </source>
</evidence>